<comment type="caution">
    <text evidence="2">The sequence shown here is derived from an EMBL/GenBank/DDBJ whole genome shotgun (WGS) entry which is preliminary data.</text>
</comment>
<dbReference type="PANTHER" id="PTHR18964:SF149">
    <property type="entry name" value="BIFUNCTIONAL UDP-N-ACETYLGLUCOSAMINE 2-EPIMERASE_N-ACETYLMANNOSAMINE KINASE"/>
    <property type="match status" value="1"/>
</dbReference>
<comment type="similarity">
    <text evidence="1">Belongs to the ROK (NagC/XylR) family.</text>
</comment>
<sequence length="363" mass="39425">MVRERTGPSTPMEIPPLSQELLVEFTSESLILSASSRFDPKKVLRHLQGVDRVYMGIDMGGDKITARKVRIRQGEFLQEDDDLVQKSQNGEGYLDFLHQVAEISNNERLPVGLSFAGPMEEGKPQHAANMMAMFRELQTEYSGHLERVLPRLVSVKNDATACLISSSVALCREGRDFENFLLIILGGGLGAAVLQDDKIIGTEAGHLKVPDDLNPFQVREICETTKELQSKSHTCLELVAGGVAGLEKTASKVYGKRVTGIELAKMAAQGDETAKRLYMNAAGIVGHVILGLGNLFSLPLGERDHTAVVFHGGVQKAFGFPEWEADAIRKYLGRDLDNVFQTTSIVSSNACLEGAAVAACLAA</sequence>
<organism evidence="2 3">
    <name type="scientific">Candidatus Roizmanbacteria bacterium RIFCSPLOWO2_01_FULL_40_42</name>
    <dbReference type="NCBI Taxonomy" id="1802066"/>
    <lineage>
        <taxon>Bacteria</taxon>
        <taxon>Candidatus Roizmaniibacteriota</taxon>
    </lineage>
</organism>
<dbReference type="Proteomes" id="UP000178558">
    <property type="component" value="Unassembled WGS sequence"/>
</dbReference>
<dbReference type="EMBL" id="MGAQ01000026">
    <property type="protein sequence ID" value="OGK49761.1"/>
    <property type="molecule type" value="Genomic_DNA"/>
</dbReference>
<dbReference type="InterPro" id="IPR000600">
    <property type="entry name" value="ROK"/>
</dbReference>
<protein>
    <recommendedName>
        <fullName evidence="4">ROK family protein</fullName>
    </recommendedName>
</protein>
<dbReference type="Gene3D" id="3.30.420.40">
    <property type="match status" value="2"/>
</dbReference>
<evidence type="ECO:0008006" key="4">
    <source>
        <dbReference type="Google" id="ProtNLM"/>
    </source>
</evidence>
<dbReference type="AlphaFoldDB" id="A0A1F7J2C1"/>
<dbReference type="SUPFAM" id="SSF53067">
    <property type="entry name" value="Actin-like ATPase domain"/>
    <property type="match status" value="1"/>
</dbReference>
<dbReference type="PANTHER" id="PTHR18964">
    <property type="entry name" value="ROK (REPRESSOR, ORF, KINASE) FAMILY"/>
    <property type="match status" value="1"/>
</dbReference>
<evidence type="ECO:0000256" key="1">
    <source>
        <dbReference type="ARBA" id="ARBA00006479"/>
    </source>
</evidence>
<proteinExistence type="inferred from homology"/>
<evidence type="ECO:0000313" key="3">
    <source>
        <dbReference type="Proteomes" id="UP000178558"/>
    </source>
</evidence>
<dbReference type="Pfam" id="PF00480">
    <property type="entry name" value="ROK"/>
    <property type="match status" value="1"/>
</dbReference>
<gene>
    <name evidence="2" type="ORF">A3B50_03955</name>
</gene>
<dbReference type="InterPro" id="IPR043129">
    <property type="entry name" value="ATPase_NBD"/>
</dbReference>
<name>A0A1F7J2C1_9BACT</name>
<accession>A0A1F7J2C1</accession>
<evidence type="ECO:0000313" key="2">
    <source>
        <dbReference type="EMBL" id="OGK49761.1"/>
    </source>
</evidence>
<reference evidence="2 3" key="1">
    <citation type="journal article" date="2016" name="Nat. Commun.">
        <title>Thousands of microbial genomes shed light on interconnected biogeochemical processes in an aquifer system.</title>
        <authorList>
            <person name="Anantharaman K."/>
            <person name="Brown C.T."/>
            <person name="Hug L.A."/>
            <person name="Sharon I."/>
            <person name="Castelle C.J."/>
            <person name="Probst A.J."/>
            <person name="Thomas B.C."/>
            <person name="Singh A."/>
            <person name="Wilkins M.J."/>
            <person name="Karaoz U."/>
            <person name="Brodie E.L."/>
            <person name="Williams K.H."/>
            <person name="Hubbard S.S."/>
            <person name="Banfield J.F."/>
        </authorList>
    </citation>
    <scope>NUCLEOTIDE SEQUENCE [LARGE SCALE GENOMIC DNA]</scope>
</reference>